<accession>A0A0W0TIT6</accession>
<dbReference type="PANTHER" id="PTHR48083:SF33">
    <property type="entry name" value="ACYL-COENZYME A DEHYDROGENASE"/>
    <property type="match status" value="1"/>
</dbReference>
<evidence type="ECO:0000256" key="12">
    <source>
        <dbReference type="SAM" id="Phobius"/>
    </source>
</evidence>
<evidence type="ECO:0000256" key="1">
    <source>
        <dbReference type="ARBA" id="ARBA00001974"/>
    </source>
</evidence>
<evidence type="ECO:0000313" key="20">
    <source>
        <dbReference type="Proteomes" id="UP000251942"/>
    </source>
</evidence>
<keyword evidence="12" id="KW-0812">Transmembrane</keyword>
<dbReference type="RefSeq" id="WP_058447966.1">
    <property type="nucleotide sequence ID" value="NZ_CAAAHT010000054.1"/>
</dbReference>
<keyword evidence="8" id="KW-0274">FAD</keyword>
<keyword evidence="19" id="KW-1185">Reference proteome</keyword>
<gene>
    <name evidence="17" type="primary">fadE_2</name>
    <name evidence="18" type="synonym">fadE</name>
    <name evidence="17" type="ORF">Lfee_3184</name>
    <name evidence="18" type="ORF">NCTC12022_02409</name>
</gene>
<evidence type="ECO:0000256" key="4">
    <source>
        <dbReference type="ARBA" id="ARBA00012033"/>
    </source>
</evidence>
<protein>
    <recommendedName>
        <fullName evidence="6">Acyl-coenzyme A dehydrogenase</fullName>
        <ecNumber evidence="4">1.3.8.7</ecNumber>
        <ecNumber evidence="5">1.3.8.8</ecNumber>
    </recommendedName>
</protein>
<dbReference type="Proteomes" id="UP000251942">
    <property type="component" value="Unassembled WGS sequence"/>
</dbReference>
<dbReference type="OrthoDB" id="6138585at2"/>
<keyword evidence="7" id="KW-0285">Flavoprotein</keyword>
<feature type="transmembrane region" description="Helical" evidence="12">
    <location>
        <begin position="31"/>
        <end position="64"/>
    </location>
</feature>
<reference evidence="17 19" key="1">
    <citation type="submission" date="2015-11" db="EMBL/GenBank/DDBJ databases">
        <title>Genomic analysis of 38 Legionella species identifies large and diverse effector repertoires.</title>
        <authorList>
            <person name="Burstein D."/>
            <person name="Amaro F."/>
            <person name="Zusman T."/>
            <person name="Lifshitz Z."/>
            <person name="Cohen O."/>
            <person name="Gilbert J.A."/>
            <person name="Pupko T."/>
            <person name="Shuman H.A."/>
            <person name="Segal G."/>
        </authorList>
    </citation>
    <scope>NUCLEOTIDE SEQUENCE [LARGE SCALE GENOMIC DNA]</scope>
    <source>
        <strain evidence="17 19">WO-44C</strain>
    </source>
</reference>
<dbReference type="Pfam" id="PF02770">
    <property type="entry name" value="Acyl-CoA_dh_M"/>
    <property type="match status" value="1"/>
</dbReference>
<evidence type="ECO:0000256" key="10">
    <source>
        <dbReference type="ARBA" id="ARBA00047882"/>
    </source>
</evidence>
<dbReference type="InterPro" id="IPR006091">
    <property type="entry name" value="Acyl-CoA_Oxase/DH_mid-dom"/>
</dbReference>
<evidence type="ECO:0000313" key="17">
    <source>
        <dbReference type="EMBL" id="KTC95519.1"/>
    </source>
</evidence>
<evidence type="ECO:0000259" key="13">
    <source>
        <dbReference type="Pfam" id="PF00441"/>
    </source>
</evidence>
<sequence>MATLLFVIYLIFTLVVLYHGMKALTWEIGSAVYLILTTFVFSMPWLAGLIVWLAIIVAVTIIHVEQVRFAISDFLFDRVGKSIPKLTKTEEEALNAGDTWVEQDIFTGSPNWDRLADISSTLSEEEQSFLDNETQTLCGMIDEWKVSQAGDLPENVWKYIKEKGFLGLVIPKEYGGKGFSARAHSDIVMKIASRSGVAAVTVMVPNSLGPGELLNYYGTKEQKEQYLPNLAKGVDIPCFALTEPGAGSDATSIQSEAVVVKKKIDGKMILGLKINLNKRWITLAPIATLIGLAVNLKDPDGLLKGEGAEGITCLLIPRNTENLEIGNRHLPADQPFMNGTIRGENIFVPITTIIGGQKNAGHGWQMLVECLSIGRSISLPALGAASSSIAYLTTGAFARIRRQFNVEIGQFEGIEEKLAEIAGLNYLINANRLMTVAAVNEHKKPSVASAITKYFNTELARIAVNNAMDVHAGRSVVVGPRNYLTSYYLGVPVSITVEGANIMSRNLLIFGQGSMACHPFVRDEFYAISQEDKSTFRSLIWQHIQYFMSNLAKTICSAWTGGIFISAPANSLKREYQRLARLSHAYAWLADLSLIYLGGELKRKERLSARLADGMSYLYLAMAALRYFQKNEAHVDEKVHAKWAVSYCFYHAQKAMITFCQNFPSRPLGLLVRLLAFPFGQTMRYPSDKLDHQLAKLMMQNNHYREQMIKSIYLSGDPKQPVDRMENTLQLIIKHEELFKKIGGLKRFKFEALKEKLSDKVNKGELSQEDMDAIVAVERARWDAIQVDEFSFESMKNKQFSSVIDSFPNPLD</sequence>
<reference evidence="18 20" key="2">
    <citation type="submission" date="2018-06" db="EMBL/GenBank/DDBJ databases">
        <authorList>
            <consortium name="Pathogen Informatics"/>
            <person name="Doyle S."/>
        </authorList>
    </citation>
    <scope>NUCLEOTIDE SEQUENCE [LARGE SCALE GENOMIC DNA]</scope>
    <source>
        <strain evidence="18 20">NCTC12022</strain>
    </source>
</reference>
<dbReference type="Pfam" id="PF02771">
    <property type="entry name" value="Acyl-CoA_dh_N"/>
    <property type="match status" value="1"/>
</dbReference>
<dbReference type="Gene3D" id="1.10.540.10">
    <property type="entry name" value="Acyl-CoA dehydrogenase/oxidase, N-terminal domain"/>
    <property type="match status" value="1"/>
</dbReference>
<dbReference type="NCBIfam" id="NF009586">
    <property type="entry name" value="PRK13026.1"/>
    <property type="match status" value="1"/>
</dbReference>
<dbReference type="AlphaFoldDB" id="A0A0W0TIT6"/>
<comment type="pathway">
    <text evidence="2">Lipid metabolism; fatty acid beta-oxidation.</text>
</comment>
<dbReference type="FunFam" id="1.10.540.10:FF:000004">
    <property type="entry name" value="Acyl-CoA dehydrogenase"/>
    <property type="match status" value="1"/>
</dbReference>
<dbReference type="Pfam" id="PF00441">
    <property type="entry name" value="Acyl-CoA_dh_1"/>
    <property type="match status" value="1"/>
</dbReference>
<feature type="domain" description="Acyl-CoA oxidase/dehydrogenase middle" evidence="14">
    <location>
        <begin position="238"/>
        <end position="328"/>
    </location>
</feature>
<proteinExistence type="inferred from homology"/>
<dbReference type="UniPathway" id="UPA00659"/>
<dbReference type="Pfam" id="PF09317">
    <property type="entry name" value="ACDH_C"/>
    <property type="match status" value="1"/>
</dbReference>
<dbReference type="InterPro" id="IPR015396">
    <property type="entry name" value="FadE_C"/>
</dbReference>
<evidence type="ECO:0000259" key="15">
    <source>
        <dbReference type="Pfam" id="PF02771"/>
    </source>
</evidence>
<dbReference type="PATRIC" id="fig|453.4.peg.3468"/>
<dbReference type="EMBL" id="LNYB01000085">
    <property type="protein sequence ID" value="KTC95519.1"/>
    <property type="molecule type" value="Genomic_DNA"/>
</dbReference>
<feature type="domain" description="Acyl-CoA dehydrogenase/oxidase N-terminal" evidence="15">
    <location>
        <begin position="140"/>
        <end position="233"/>
    </location>
</feature>
<dbReference type="Gene3D" id="1.20.140.10">
    <property type="entry name" value="Butyryl-CoA Dehydrogenase, subunit A, domain 3"/>
    <property type="match status" value="1"/>
</dbReference>
<dbReference type="SUPFAM" id="SSF47203">
    <property type="entry name" value="Acyl-CoA dehydrogenase C-terminal domain-like"/>
    <property type="match status" value="1"/>
</dbReference>
<evidence type="ECO:0000256" key="3">
    <source>
        <dbReference type="ARBA" id="ARBA00009347"/>
    </source>
</evidence>
<evidence type="ECO:0000256" key="5">
    <source>
        <dbReference type="ARBA" id="ARBA00012040"/>
    </source>
</evidence>
<keyword evidence="9 18" id="KW-0560">Oxidoreductase</keyword>
<dbReference type="GO" id="GO:0004466">
    <property type="term" value="F:long-chain fatty acyl-CoA dehydrogenase activity"/>
    <property type="evidence" value="ECO:0007669"/>
    <property type="project" value="UniProtKB-EC"/>
</dbReference>
<dbReference type="Proteomes" id="UP000054698">
    <property type="component" value="Unassembled WGS sequence"/>
</dbReference>
<evidence type="ECO:0000256" key="9">
    <source>
        <dbReference type="ARBA" id="ARBA00023002"/>
    </source>
</evidence>
<dbReference type="GO" id="GO:0070991">
    <property type="term" value="F:medium-chain fatty acyl-CoA dehydrogenase activity"/>
    <property type="evidence" value="ECO:0007669"/>
    <property type="project" value="UniProtKB-EC"/>
</dbReference>
<organism evidence="17 19">
    <name type="scientific">Legionella feeleii</name>
    <dbReference type="NCBI Taxonomy" id="453"/>
    <lineage>
        <taxon>Bacteria</taxon>
        <taxon>Pseudomonadati</taxon>
        <taxon>Pseudomonadota</taxon>
        <taxon>Gammaproteobacteria</taxon>
        <taxon>Legionellales</taxon>
        <taxon>Legionellaceae</taxon>
        <taxon>Legionella</taxon>
    </lineage>
</organism>
<dbReference type="EC" id="1.3.8.8" evidence="5"/>
<dbReference type="InterPro" id="IPR037069">
    <property type="entry name" value="AcylCoA_DH/ox_N_sf"/>
</dbReference>
<dbReference type="GO" id="GO:0050660">
    <property type="term" value="F:flavin adenine dinucleotide binding"/>
    <property type="evidence" value="ECO:0007669"/>
    <property type="project" value="InterPro"/>
</dbReference>
<evidence type="ECO:0000256" key="6">
    <source>
        <dbReference type="ARBA" id="ARBA00020144"/>
    </source>
</evidence>
<dbReference type="Gene3D" id="2.40.110.10">
    <property type="entry name" value="Butyryl-CoA Dehydrogenase, subunit A, domain 2"/>
    <property type="match status" value="1"/>
</dbReference>
<dbReference type="STRING" id="453.Lfee_3184"/>
<keyword evidence="12" id="KW-1133">Transmembrane helix</keyword>
<dbReference type="SUPFAM" id="SSF56645">
    <property type="entry name" value="Acyl-CoA dehydrogenase NM domain-like"/>
    <property type="match status" value="1"/>
</dbReference>
<evidence type="ECO:0000259" key="14">
    <source>
        <dbReference type="Pfam" id="PF02770"/>
    </source>
</evidence>
<dbReference type="NCBIfam" id="NF007000">
    <property type="entry name" value="PRK09463.1"/>
    <property type="match status" value="1"/>
</dbReference>
<feature type="transmembrane region" description="Helical" evidence="12">
    <location>
        <begin position="6"/>
        <end position="24"/>
    </location>
</feature>
<comment type="similarity">
    <text evidence="3">Belongs to the acyl-CoA dehydrogenase family.</text>
</comment>
<dbReference type="FunFam" id="1.20.140.10:FF:000009">
    <property type="entry name" value="Acyl-CoA dehydrogenase"/>
    <property type="match status" value="1"/>
</dbReference>
<dbReference type="PROSITE" id="PS00072">
    <property type="entry name" value="ACYL_COA_DH_1"/>
    <property type="match status" value="1"/>
</dbReference>
<comment type="catalytic activity">
    <reaction evidence="11">
        <text>a long-chain 2,3-saturated fatty acyl-CoA + oxidized [electron-transfer flavoprotein] + H(+) = a long-chain (2E)-enoyl-CoA + reduced [electron-transfer flavoprotein]</text>
        <dbReference type="Rhea" id="RHEA:17721"/>
        <dbReference type="Rhea" id="RHEA-COMP:10685"/>
        <dbReference type="Rhea" id="RHEA-COMP:10686"/>
        <dbReference type="ChEBI" id="CHEBI:15378"/>
        <dbReference type="ChEBI" id="CHEBI:57692"/>
        <dbReference type="ChEBI" id="CHEBI:58307"/>
        <dbReference type="ChEBI" id="CHEBI:83721"/>
        <dbReference type="ChEBI" id="CHEBI:83727"/>
        <dbReference type="EC" id="1.3.8.8"/>
    </reaction>
</comment>
<dbReference type="EMBL" id="UASS01000022">
    <property type="protein sequence ID" value="SPX61665.1"/>
    <property type="molecule type" value="Genomic_DNA"/>
</dbReference>
<evidence type="ECO:0000259" key="16">
    <source>
        <dbReference type="Pfam" id="PF09317"/>
    </source>
</evidence>
<name>A0A0W0TIT6_9GAMM</name>
<dbReference type="InterPro" id="IPR013786">
    <property type="entry name" value="AcylCoA_DH/ox_N"/>
</dbReference>
<dbReference type="EC" id="1.3.8.7" evidence="4"/>
<feature type="domain" description="Acyl-CoA dehydrogenase C-terminal bacterial-type" evidence="16">
    <location>
        <begin position="515"/>
        <end position="790"/>
    </location>
</feature>
<evidence type="ECO:0000313" key="18">
    <source>
        <dbReference type="EMBL" id="SPX61665.1"/>
    </source>
</evidence>
<keyword evidence="12" id="KW-0472">Membrane</keyword>
<dbReference type="PANTHER" id="PTHR48083">
    <property type="entry name" value="MEDIUM-CHAIN SPECIFIC ACYL-COA DEHYDROGENASE, MITOCHONDRIAL-RELATED"/>
    <property type="match status" value="1"/>
</dbReference>
<dbReference type="InterPro" id="IPR006089">
    <property type="entry name" value="Acyl-CoA_DH_CS"/>
</dbReference>
<dbReference type="InterPro" id="IPR050741">
    <property type="entry name" value="Acyl-CoA_dehydrogenase"/>
</dbReference>
<dbReference type="InterPro" id="IPR046373">
    <property type="entry name" value="Acyl-CoA_Oxase/DH_mid-dom_sf"/>
</dbReference>
<comment type="catalytic activity">
    <reaction evidence="10">
        <text>a medium-chain 2,3-saturated fatty acyl-CoA + oxidized [electron-transfer flavoprotein] + H(+) = a medium-chain (2E)-enoyl-CoA + reduced [electron-transfer flavoprotein]</text>
        <dbReference type="Rhea" id="RHEA:14477"/>
        <dbReference type="Rhea" id="RHEA-COMP:10685"/>
        <dbReference type="Rhea" id="RHEA-COMP:10686"/>
        <dbReference type="ChEBI" id="CHEBI:15378"/>
        <dbReference type="ChEBI" id="CHEBI:57692"/>
        <dbReference type="ChEBI" id="CHEBI:58307"/>
        <dbReference type="ChEBI" id="CHEBI:83723"/>
        <dbReference type="ChEBI" id="CHEBI:83726"/>
        <dbReference type="EC" id="1.3.8.7"/>
    </reaction>
</comment>
<dbReference type="InterPro" id="IPR036250">
    <property type="entry name" value="AcylCo_DH-like_C"/>
</dbReference>
<comment type="cofactor">
    <cofactor evidence="1">
        <name>FAD</name>
        <dbReference type="ChEBI" id="CHEBI:57692"/>
    </cofactor>
</comment>
<dbReference type="GO" id="GO:0005737">
    <property type="term" value="C:cytoplasm"/>
    <property type="evidence" value="ECO:0007669"/>
    <property type="project" value="TreeGrafter"/>
</dbReference>
<evidence type="ECO:0000313" key="19">
    <source>
        <dbReference type="Proteomes" id="UP000054698"/>
    </source>
</evidence>
<evidence type="ECO:0000256" key="2">
    <source>
        <dbReference type="ARBA" id="ARBA00005005"/>
    </source>
</evidence>
<dbReference type="InterPro" id="IPR009100">
    <property type="entry name" value="AcylCoA_DH/oxidase_NM_dom_sf"/>
</dbReference>
<evidence type="ECO:0000256" key="7">
    <source>
        <dbReference type="ARBA" id="ARBA00022630"/>
    </source>
</evidence>
<evidence type="ECO:0000256" key="8">
    <source>
        <dbReference type="ARBA" id="ARBA00022827"/>
    </source>
</evidence>
<evidence type="ECO:0000256" key="11">
    <source>
        <dbReference type="ARBA" id="ARBA00049247"/>
    </source>
</evidence>
<feature type="domain" description="Acyl-CoA dehydrogenase/oxidase C-terminal" evidence="13">
    <location>
        <begin position="361"/>
        <end position="507"/>
    </location>
</feature>
<dbReference type="InterPro" id="IPR009075">
    <property type="entry name" value="AcylCo_DH/oxidase_C"/>
</dbReference>
<dbReference type="GO" id="GO:0033539">
    <property type="term" value="P:fatty acid beta-oxidation using acyl-CoA dehydrogenase"/>
    <property type="evidence" value="ECO:0007669"/>
    <property type="project" value="InterPro"/>
</dbReference>